<reference evidence="4 5" key="3">
    <citation type="submission" date="2017-10" db="EMBL/GenBank/DDBJ databases">
        <title>Consistent, comparative and evidence-based genome annotation and re-annotation for the closely-related species, Cryptosporidium parvum, C. hominis and C. tyzzeri.</title>
        <authorList>
            <person name="Baptista R.P."/>
            <person name="Li Y."/>
            <person name="Sateriale A."/>
            <person name="Striepen B."/>
            <person name="Kissinger J.C."/>
        </authorList>
    </citation>
    <scope>NUCLEOTIDE SEQUENCE [LARGE SCALE GENOMIC DNA]</scope>
    <source>
        <strain evidence="4">30976</strain>
    </source>
</reference>
<proteinExistence type="inferred from homology"/>
<sequence length="144" mass="16508">MSNKVESSATFRVPPRVLYNSFLDESDLTRLSLGSKCLMDPKEGGKFSLYNGSVEGTNISLNKDTRIEQNWRFSSWEEGVYSKVVIEFRPLIGEDDCTEVVLVQTGIPSLDKFGNPGCLEQCMLGWERNFWDRFEKIMGYPKFK</sequence>
<feature type="domain" description="Activator of Hsp90 ATPase homologue 1/2-like C-terminal" evidence="2">
    <location>
        <begin position="13"/>
        <end position="138"/>
    </location>
</feature>
<accession>A0A0S4TAY8</accession>
<dbReference type="Gene3D" id="3.30.530.20">
    <property type="match status" value="1"/>
</dbReference>
<protein>
    <submittedName>
        <fullName evidence="4">Activator of Hsp90 ATPase 1-like protein</fullName>
    </submittedName>
</protein>
<reference evidence="4 5" key="1">
    <citation type="submission" date="2014-11" db="EMBL/GenBank/DDBJ databases">
        <title>Comparative genomic analysis of Cryptosporidium hominis reveals occurrence of genetic recombination in virulent subtypes.</title>
        <authorList>
            <person name="Guo Y."/>
            <person name="Tang K."/>
            <person name="Frace M."/>
            <person name="Li N."/>
            <person name="Roellig D.M."/>
            <person name="Sammons S."/>
            <person name="Knipe K."/>
            <person name="Rowe L."/>
            <person name="Feng Y."/>
            <person name="Xiao L."/>
        </authorList>
    </citation>
    <scope>NUCLEOTIDE SEQUENCE [LARGE SCALE GENOMIC DNA]</scope>
    <source>
        <strain evidence="4">30976</strain>
    </source>
</reference>
<dbReference type="OrthoDB" id="567237at2759"/>
<dbReference type="InterPro" id="IPR013538">
    <property type="entry name" value="ASHA1/2-like_C"/>
</dbReference>
<dbReference type="VEuPathDB" id="CryptoDB:ChTU502y2012_387g0325"/>
<dbReference type="EMBL" id="JTAI01000036">
    <property type="protein sequence ID" value="PPS93600.1"/>
    <property type="molecule type" value="Genomic_DNA"/>
</dbReference>
<name>A0A0S4TAY8_CRYHO</name>
<evidence type="ECO:0000313" key="4">
    <source>
        <dbReference type="EMBL" id="PPS93600.1"/>
    </source>
</evidence>
<gene>
    <name evidence="3" type="ORF">CHUDEA2_320</name>
    <name evidence="4" type="ORF">GY17_00003656</name>
</gene>
<keyword evidence="5" id="KW-1185">Reference proteome</keyword>
<evidence type="ECO:0000256" key="1">
    <source>
        <dbReference type="ARBA" id="ARBA00006817"/>
    </source>
</evidence>
<reference evidence="3" key="2">
    <citation type="submission" date="2015-08" db="EMBL/GenBank/DDBJ databases">
        <authorList>
            <person name="Babu N.S."/>
            <person name="Beckwith C.J."/>
            <person name="Beseler K.G."/>
            <person name="Brison A."/>
            <person name="Carone J.V."/>
            <person name="Caskin T.P."/>
            <person name="Diamond M."/>
            <person name="Durham M.E."/>
            <person name="Foxe J.M."/>
            <person name="Go M."/>
            <person name="Henderson B.A."/>
            <person name="Jones I.B."/>
            <person name="McGettigan J.A."/>
            <person name="Micheletti S.J."/>
            <person name="Nasrallah M.E."/>
            <person name="Ortiz D."/>
            <person name="Piller C.R."/>
            <person name="Privatt S.R."/>
            <person name="Schneider S.L."/>
            <person name="Sharp S."/>
            <person name="Smith T.C."/>
            <person name="Stanton J.D."/>
            <person name="Ullery H.E."/>
            <person name="Wilson R.J."/>
            <person name="Serrano M.G."/>
            <person name="Buck G."/>
            <person name="Lee V."/>
            <person name="Wang Y."/>
            <person name="Carvalho R."/>
            <person name="Voegtly L."/>
            <person name="Shi R."/>
            <person name="Duckworth R."/>
            <person name="Johnson A."/>
            <person name="Loviza R."/>
            <person name="Walstead R."/>
            <person name="Shah Z."/>
            <person name="Kiflezghi M."/>
            <person name="Wade K."/>
            <person name="Ball S.L."/>
            <person name="Bradley K.W."/>
            <person name="Asai D.J."/>
            <person name="Bowman C.A."/>
            <person name="Russell D.A."/>
            <person name="Pope W.H."/>
            <person name="Jacobs-Sera D."/>
            <person name="Hendrix R.W."/>
            <person name="Hatfull G.F."/>
        </authorList>
    </citation>
    <scope>NUCLEOTIDE SEQUENCE [LARGE SCALE GENOMIC DNA]</scope>
</reference>
<comment type="similarity">
    <text evidence="1">Belongs to the AHA1 family.</text>
</comment>
<dbReference type="AlphaFoldDB" id="A0A0S4TAY8"/>
<dbReference type="Proteomes" id="UP001429100">
    <property type="component" value="Unassembled WGS sequence"/>
</dbReference>
<evidence type="ECO:0000313" key="3">
    <source>
        <dbReference type="EMBL" id="CUV04371.1"/>
    </source>
</evidence>
<organism evidence="3">
    <name type="scientific">Cryptosporidium hominis</name>
    <dbReference type="NCBI Taxonomy" id="237895"/>
    <lineage>
        <taxon>Eukaryota</taxon>
        <taxon>Sar</taxon>
        <taxon>Alveolata</taxon>
        <taxon>Apicomplexa</taxon>
        <taxon>Conoidasida</taxon>
        <taxon>Coccidia</taxon>
        <taxon>Eucoccidiorida</taxon>
        <taxon>Eimeriorina</taxon>
        <taxon>Cryptosporidiidae</taxon>
        <taxon>Cryptosporidium</taxon>
    </lineage>
</organism>
<dbReference type="Proteomes" id="UP000199752">
    <property type="component" value="Chromosome 2"/>
</dbReference>
<dbReference type="VEuPathDB" id="CryptoDB:GY17_00003656"/>
<evidence type="ECO:0000313" key="5">
    <source>
        <dbReference type="Proteomes" id="UP001429100"/>
    </source>
</evidence>
<dbReference type="InterPro" id="IPR023393">
    <property type="entry name" value="START-like_dom_sf"/>
</dbReference>
<dbReference type="VEuPathDB" id="CryptoDB:CHUDEA2_320"/>
<dbReference type="Pfam" id="PF08327">
    <property type="entry name" value="AHSA1"/>
    <property type="match status" value="1"/>
</dbReference>
<dbReference type="CDD" id="cd08892">
    <property type="entry name" value="SRPBCC_Aha1"/>
    <property type="match status" value="1"/>
</dbReference>
<dbReference type="EMBL" id="LN877948">
    <property type="protein sequence ID" value="CUV04371.1"/>
    <property type="molecule type" value="Genomic_DNA"/>
</dbReference>
<evidence type="ECO:0000259" key="2">
    <source>
        <dbReference type="Pfam" id="PF08327"/>
    </source>
</evidence>
<dbReference type="SUPFAM" id="SSF55961">
    <property type="entry name" value="Bet v1-like"/>
    <property type="match status" value="1"/>
</dbReference>